<dbReference type="InParanoid" id="A0A482XDW5"/>
<dbReference type="AlphaFoldDB" id="A0A482XDW5"/>
<reference evidence="1 2" key="1">
    <citation type="journal article" date="2017" name="Gigascience">
        <title>Genome sequence of the small brown planthopper, Laodelphax striatellus.</title>
        <authorList>
            <person name="Zhu J."/>
            <person name="Jiang F."/>
            <person name="Wang X."/>
            <person name="Yang P."/>
            <person name="Bao Y."/>
            <person name="Zhao W."/>
            <person name="Wang W."/>
            <person name="Lu H."/>
            <person name="Wang Q."/>
            <person name="Cui N."/>
            <person name="Li J."/>
            <person name="Chen X."/>
            <person name="Luo L."/>
            <person name="Yu J."/>
            <person name="Kang L."/>
            <person name="Cui F."/>
        </authorList>
    </citation>
    <scope>NUCLEOTIDE SEQUENCE [LARGE SCALE GENOMIC DNA]</scope>
    <source>
        <strain evidence="1">Lst14</strain>
    </source>
</reference>
<evidence type="ECO:0000313" key="2">
    <source>
        <dbReference type="Proteomes" id="UP000291343"/>
    </source>
</evidence>
<comment type="caution">
    <text evidence="1">The sequence shown here is derived from an EMBL/GenBank/DDBJ whole genome shotgun (WGS) entry which is preliminary data.</text>
</comment>
<proteinExistence type="predicted"/>
<dbReference type="EMBL" id="QKKF02012532">
    <property type="protein sequence ID" value="RZF43629.1"/>
    <property type="molecule type" value="Genomic_DNA"/>
</dbReference>
<accession>A0A482XDW5</accession>
<dbReference type="Proteomes" id="UP000291343">
    <property type="component" value="Unassembled WGS sequence"/>
</dbReference>
<organism evidence="1 2">
    <name type="scientific">Laodelphax striatellus</name>
    <name type="common">Small brown planthopper</name>
    <name type="synonym">Delphax striatella</name>
    <dbReference type="NCBI Taxonomy" id="195883"/>
    <lineage>
        <taxon>Eukaryota</taxon>
        <taxon>Metazoa</taxon>
        <taxon>Ecdysozoa</taxon>
        <taxon>Arthropoda</taxon>
        <taxon>Hexapoda</taxon>
        <taxon>Insecta</taxon>
        <taxon>Pterygota</taxon>
        <taxon>Neoptera</taxon>
        <taxon>Paraneoptera</taxon>
        <taxon>Hemiptera</taxon>
        <taxon>Auchenorrhyncha</taxon>
        <taxon>Fulgoroidea</taxon>
        <taxon>Delphacidae</taxon>
        <taxon>Criomorphinae</taxon>
        <taxon>Laodelphax</taxon>
    </lineage>
</organism>
<keyword evidence="2" id="KW-1185">Reference proteome</keyword>
<evidence type="ECO:0000313" key="1">
    <source>
        <dbReference type="EMBL" id="RZF43629.1"/>
    </source>
</evidence>
<name>A0A482XDW5_LAOST</name>
<gene>
    <name evidence="1" type="ORF">LSTR_LSTR009226</name>
</gene>
<sequence>MSLYSCIFFSYKQPFHHLAGHQFVILLKNEQHSSKKKKKNAKNDDYGTQEELVKKKMVMEKKKIEKKKKKKKTKKKKGVTGAICCQVIRKVPPCPINNNVKSTGARSERAREWVRKSEGVTSYHCIIGSRTSRPCHAKELT</sequence>
<protein>
    <submittedName>
        <fullName evidence="1">Uncharacterized protein</fullName>
    </submittedName>
</protein>